<dbReference type="PANTHER" id="PTHR43420:SF3">
    <property type="entry name" value="N-ACETYLTRANSFERASE DOMAIN-CONTAINING PROTEIN"/>
    <property type="match status" value="1"/>
</dbReference>
<dbReference type="AlphaFoldDB" id="A0AAP6EJU6"/>
<dbReference type="GO" id="GO:0016747">
    <property type="term" value="F:acyltransferase activity, transferring groups other than amino-acyl groups"/>
    <property type="evidence" value="ECO:0007669"/>
    <property type="project" value="InterPro"/>
</dbReference>
<dbReference type="Proteomes" id="UP001272987">
    <property type="component" value="Unassembled WGS sequence"/>
</dbReference>
<evidence type="ECO:0000313" key="8">
    <source>
        <dbReference type="Proteomes" id="UP001282288"/>
    </source>
</evidence>
<evidence type="ECO:0000256" key="1">
    <source>
        <dbReference type="ARBA" id="ARBA00022679"/>
    </source>
</evidence>
<dbReference type="EMBL" id="JARAWP010000024">
    <property type="protein sequence ID" value="MDX3023025.1"/>
    <property type="molecule type" value="Genomic_DNA"/>
</dbReference>
<gene>
    <name evidence="5" type="ORF">PV399_34995</name>
    <name evidence="6" type="ORF">PV666_34865</name>
</gene>
<dbReference type="InterPro" id="IPR050680">
    <property type="entry name" value="YpeA/RimI_acetyltransf"/>
</dbReference>
<evidence type="ECO:0000256" key="2">
    <source>
        <dbReference type="ARBA" id="ARBA00023315"/>
    </source>
</evidence>
<dbReference type="InterPro" id="IPR013653">
    <property type="entry name" value="GCN5-like_dom"/>
</dbReference>
<dbReference type="GeneID" id="69812602"/>
<evidence type="ECO:0000259" key="4">
    <source>
        <dbReference type="PROSITE" id="PS51186"/>
    </source>
</evidence>
<comment type="caution">
    <text evidence="5">The sequence shown here is derived from an EMBL/GenBank/DDBJ whole genome shotgun (WGS) entry which is preliminary data.</text>
</comment>
<organism evidence="5 8">
    <name type="scientific">Streptomyces acidiscabies</name>
    <dbReference type="NCBI Taxonomy" id="42234"/>
    <lineage>
        <taxon>Bacteria</taxon>
        <taxon>Bacillati</taxon>
        <taxon>Actinomycetota</taxon>
        <taxon>Actinomycetes</taxon>
        <taxon>Kitasatosporales</taxon>
        <taxon>Streptomycetaceae</taxon>
        <taxon>Streptomyces</taxon>
    </lineage>
</organism>
<sequence length="275" mass="29119">MTHPNHPRGGGVPVTTAPHPLDNAVWTALDGPHAHLAERLGRAARYPADMYAFAALDDPADPAAWTDLHRLAGPATAVRVKPVDAVPDGWELIREGYGVQLVDTSPRAGADPEAVRLGPDDVPEILDLVARTRPGPYLKRTILLGTYLGIRHDGRLIALAGERLKPPGWTEISAVCTDPAYRGRGHATRLIRAVAAGIRERGDTPFLHAAADNLNAIRLYESIGFTLRRSSRIVEVRTPAGPAGGAGGAGAAESISHKSSGISRESGTRRANGPL</sequence>
<dbReference type="EC" id="2.3.1.-" evidence="5"/>
<reference evidence="5 7" key="1">
    <citation type="journal article" date="2023" name="Microb. Genom.">
        <title>Mesoterricola silvestris gen. nov., sp. nov., Mesoterricola sediminis sp. nov., Geothrix oryzae sp. nov., Geothrix edaphica sp. nov., Geothrix rubra sp. nov., and Geothrix limicola sp. nov., six novel members of Acidobacteriota isolated from soils.</title>
        <authorList>
            <person name="Weisberg A.J."/>
            <person name="Pearce E."/>
            <person name="Kramer C.G."/>
            <person name="Chang J.H."/>
            <person name="Clarke C.R."/>
        </authorList>
    </citation>
    <scope>NUCLEOTIDE SEQUENCE</scope>
    <source>
        <strain evidence="6 7">NB05-1H</strain>
        <strain evidence="5">NRRL_B-16521</strain>
    </source>
</reference>
<evidence type="ECO:0000256" key="3">
    <source>
        <dbReference type="SAM" id="MobiDB-lite"/>
    </source>
</evidence>
<dbReference type="SUPFAM" id="SSF55729">
    <property type="entry name" value="Acyl-CoA N-acyltransferases (Nat)"/>
    <property type="match status" value="1"/>
</dbReference>
<dbReference type="RefSeq" id="WP_010359790.1">
    <property type="nucleotide sequence ID" value="NZ_BCMK01000168.1"/>
</dbReference>
<evidence type="ECO:0000313" key="7">
    <source>
        <dbReference type="Proteomes" id="UP001272987"/>
    </source>
</evidence>
<dbReference type="PANTHER" id="PTHR43420">
    <property type="entry name" value="ACETYLTRANSFERASE"/>
    <property type="match status" value="1"/>
</dbReference>
<dbReference type="PROSITE" id="PS51186">
    <property type="entry name" value="GNAT"/>
    <property type="match status" value="1"/>
</dbReference>
<feature type="region of interest" description="Disordered" evidence="3">
    <location>
        <begin position="238"/>
        <end position="275"/>
    </location>
</feature>
<dbReference type="EMBL" id="JARAWC010000035">
    <property type="protein sequence ID" value="MDX2964895.1"/>
    <property type="molecule type" value="Genomic_DNA"/>
</dbReference>
<evidence type="ECO:0000313" key="6">
    <source>
        <dbReference type="EMBL" id="MDX3023025.1"/>
    </source>
</evidence>
<dbReference type="InterPro" id="IPR016181">
    <property type="entry name" value="Acyl_CoA_acyltransferase"/>
</dbReference>
<keyword evidence="2 5" id="KW-0012">Acyltransferase</keyword>
<accession>A0AAP6EJU6</accession>
<dbReference type="InterPro" id="IPR000182">
    <property type="entry name" value="GNAT_dom"/>
</dbReference>
<dbReference type="CDD" id="cd04301">
    <property type="entry name" value="NAT_SF"/>
    <property type="match status" value="1"/>
</dbReference>
<keyword evidence="1 5" id="KW-0808">Transferase</keyword>
<keyword evidence="7" id="KW-1185">Reference proteome</keyword>
<name>A0AAP6EJU6_9ACTN</name>
<evidence type="ECO:0000313" key="5">
    <source>
        <dbReference type="EMBL" id="MDX2964895.1"/>
    </source>
</evidence>
<protein>
    <submittedName>
        <fullName evidence="5">GNAT family N-acetyltransferase</fullName>
        <ecNumber evidence="5">2.3.1.-</ecNumber>
    </submittedName>
</protein>
<dbReference type="Pfam" id="PF08445">
    <property type="entry name" value="FR47"/>
    <property type="match status" value="1"/>
</dbReference>
<proteinExistence type="predicted"/>
<dbReference type="Gene3D" id="3.40.630.30">
    <property type="match status" value="1"/>
</dbReference>
<feature type="domain" description="N-acetyltransferase" evidence="4">
    <location>
        <begin position="112"/>
        <end position="241"/>
    </location>
</feature>
<dbReference type="Proteomes" id="UP001282288">
    <property type="component" value="Unassembled WGS sequence"/>
</dbReference>